<feature type="compositionally biased region" description="Basic and acidic residues" evidence="1">
    <location>
        <begin position="13"/>
        <end position="28"/>
    </location>
</feature>
<feature type="transmembrane region" description="Helical" evidence="2">
    <location>
        <begin position="439"/>
        <end position="460"/>
    </location>
</feature>
<keyword evidence="2" id="KW-1133">Transmembrane helix</keyword>
<evidence type="ECO:0008006" key="4">
    <source>
        <dbReference type="Google" id="ProtNLM"/>
    </source>
</evidence>
<sequence length="476" mass="54492">MIRRSSFFWPSDSLREPDERISADEESGRLCVDGNNNVELPSKSVTPPQMDEKNDQTLLFNTQKEYGTSEKHQRQLKTRVMKFAPAASVDSAAPCTRNKKPSCEIPQRKIFPDIPKELNNIQRSESIRFQVVVWYVGAVDVVLKCVPMRFRITIFWHADTNVDSRVDADQSEIWIMQGRQKAYRNEFDRDAGVKETVDVPPISIMNAITYDVDGSPEVTMLRKDTKLMRWSCMYNATLSQENMRVDMFPHDRHDLVIKIGILAHRGPGHRWDRNEWMLNLATNEDSQGSTRIPYGLAVDHVSVPDFLHDKDGLQFEFVPLSFGSGDKCLHVKLTVVRDSGQYDKNIMPTLALLNIVAVSCITRNFASATASTEIMLGIAFVEIGIRLSIDSRLPSVGYQIKMQRTLNQCFWMLCVLVLESNVVFFLVKKRGWEIEETDYVDLLAAIGALSFTVHITWSYYREKDRTTYDRIAAKVM</sequence>
<name>A0A7S4N8Z5_9STRA</name>
<feature type="region of interest" description="Disordered" evidence="1">
    <location>
        <begin position="1"/>
        <end position="52"/>
    </location>
</feature>
<keyword evidence="2" id="KW-0472">Membrane</keyword>
<proteinExistence type="predicted"/>
<evidence type="ECO:0000256" key="2">
    <source>
        <dbReference type="SAM" id="Phobius"/>
    </source>
</evidence>
<protein>
    <recommendedName>
        <fullName evidence="4">Neurotransmitter-gated ion-channel ligand-binding domain-containing protein</fullName>
    </recommendedName>
</protein>
<evidence type="ECO:0000256" key="1">
    <source>
        <dbReference type="SAM" id="MobiDB-lite"/>
    </source>
</evidence>
<feature type="compositionally biased region" description="Polar residues" evidence="1">
    <location>
        <begin position="34"/>
        <end position="47"/>
    </location>
</feature>
<gene>
    <name evidence="3" type="ORF">OAUR00152_LOCUS32958</name>
</gene>
<feature type="transmembrane region" description="Helical" evidence="2">
    <location>
        <begin position="409"/>
        <end position="427"/>
    </location>
</feature>
<feature type="transmembrane region" description="Helical" evidence="2">
    <location>
        <begin position="372"/>
        <end position="389"/>
    </location>
</feature>
<dbReference type="AlphaFoldDB" id="A0A7S4N8Z5"/>
<evidence type="ECO:0000313" key="3">
    <source>
        <dbReference type="EMBL" id="CAE2272610.1"/>
    </source>
</evidence>
<keyword evidence="2" id="KW-0812">Transmembrane</keyword>
<reference evidence="3" key="1">
    <citation type="submission" date="2021-01" db="EMBL/GenBank/DDBJ databases">
        <authorList>
            <person name="Corre E."/>
            <person name="Pelletier E."/>
            <person name="Niang G."/>
            <person name="Scheremetjew M."/>
            <person name="Finn R."/>
            <person name="Kale V."/>
            <person name="Holt S."/>
            <person name="Cochrane G."/>
            <person name="Meng A."/>
            <person name="Brown T."/>
            <person name="Cohen L."/>
        </authorList>
    </citation>
    <scope>NUCLEOTIDE SEQUENCE</scope>
    <source>
        <strain evidence="3">Isolate 1302-5</strain>
    </source>
</reference>
<organism evidence="3">
    <name type="scientific">Odontella aurita</name>
    <dbReference type="NCBI Taxonomy" id="265563"/>
    <lineage>
        <taxon>Eukaryota</taxon>
        <taxon>Sar</taxon>
        <taxon>Stramenopiles</taxon>
        <taxon>Ochrophyta</taxon>
        <taxon>Bacillariophyta</taxon>
        <taxon>Mediophyceae</taxon>
        <taxon>Biddulphiophycidae</taxon>
        <taxon>Eupodiscales</taxon>
        <taxon>Odontellaceae</taxon>
        <taxon>Odontella</taxon>
    </lineage>
</organism>
<accession>A0A7S4N8Z5</accession>
<dbReference type="EMBL" id="HBKQ01047750">
    <property type="protein sequence ID" value="CAE2272610.1"/>
    <property type="molecule type" value="Transcribed_RNA"/>
</dbReference>